<keyword evidence="2" id="KW-1185">Reference proteome</keyword>
<dbReference type="EMBL" id="MVGT01001749">
    <property type="protein sequence ID" value="OVA10961.1"/>
    <property type="molecule type" value="Genomic_DNA"/>
</dbReference>
<accession>A0A200QKK5</accession>
<reference evidence="1 2" key="1">
    <citation type="journal article" date="2017" name="Mol. Plant">
        <title>The Genome of Medicinal Plant Macleaya cordata Provides New Insights into Benzylisoquinoline Alkaloids Metabolism.</title>
        <authorList>
            <person name="Liu X."/>
            <person name="Liu Y."/>
            <person name="Huang P."/>
            <person name="Ma Y."/>
            <person name="Qing Z."/>
            <person name="Tang Q."/>
            <person name="Cao H."/>
            <person name="Cheng P."/>
            <person name="Zheng Y."/>
            <person name="Yuan Z."/>
            <person name="Zhou Y."/>
            <person name="Liu J."/>
            <person name="Tang Z."/>
            <person name="Zhuo Y."/>
            <person name="Zhang Y."/>
            <person name="Yu L."/>
            <person name="Huang J."/>
            <person name="Yang P."/>
            <person name="Peng Q."/>
            <person name="Zhang J."/>
            <person name="Jiang W."/>
            <person name="Zhang Z."/>
            <person name="Lin K."/>
            <person name="Ro D.K."/>
            <person name="Chen X."/>
            <person name="Xiong X."/>
            <person name="Shang Y."/>
            <person name="Huang S."/>
            <person name="Zeng J."/>
        </authorList>
    </citation>
    <scope>NUCLEOTIDE SEQUENCE [LARGE SCALE GENOMIC DNA]</scope>
    <source>
        <strain evidence="2">cv. BLH2017</strain>
        <tissue evidence="1">Root</tissue>
    </source>
</reference>
<comment type="caution">
    <text evidence="1">The sequence shown here is derived from an EMBL/GenBank/DDBJ whole genome shotgun (WGS) entry which is preliminary data.</text>
</comment>
<evidence type="ECO:0000313" key="2">
    <source>
        <dbReference type="Proteomes" id="UP000195402"/>
    </source>
</evidence>
<dbReference type="AlphaFoldDB" id="A0A200QKK5"/>
<sequence length="113" mass="12817">MITGIRVGHGDTLPWTSTYCHEDLERLLGRRYHPSIRCDAYSLDLCRLYAFFSGSDLDDTDIELDCIARAFIFFAMGSVFFSTTDSGFRIGYLAVLEDLAHLDRYDLEGAIMS</sequence>
<gene>
    <name evidence="1" type="ORF">BVC80_1341g16</name>
</gene>
<organism evidence="1 2">
    <name type="scientific">Macleaya cordata</name>
    <name type="common">Five-seeded plume-poppy</name>
    <name type="synonym">Bocconia cordata</name>
    <dbReference type="NCBI Taxonomy" id="56857"/>
    <lineage>
        <taxon>Eukaryota</taxon>
        <taxon>Viridiplantae</taxon>
        <taxon>Streptophyta</taxon>
        <taxon>Embryophyta</taxon>
        <taxon>Tracheophyta</taxon>
        <taxon>Spermatophyta</taxon>
        <taxon>Magnoliopsida</taxon>
        <taxon>Ranunculales</taxon>
        <taxon>Papaveraceae</taxon>
        <taxon>Papaveroideae</taxon>
        <taxon>Macleaya</taxon>
    </lineage>
</organism>
<dbReference type="InParanoid" id="A0A200QKK5"/>
<protein>
    <submittedName>
        <fullName evidence="1">Uncharacterized protein</fullName>
    </submittedName>
</protein>
<proteinExistence type="predicted"/>
<name>A0A200QKK5_MACCD</name>
<dbReference type="Proteomes" id="UP000195402">
    <property type="component" value="Unassembled WGS sequence"/>
</dbReference>
<evidence type="ECO:0000313" key="1">
    <source>
        <dbReference type="EMBL" id="OVA10961.1"/>
    </source>
</evidence>